<comment type="cofactor">
    <cofactor evidence="1">
        <name>pyridoxal 5'-phosphate</name>
        <dbReference type="ChEBI" id="CHEBI:597326"/>
    </cofactor>
</comment>
<organism evidence="3">
    <name type="scientific">human gut metagenome</name>
    <dbReference type="NCBI Taxonomy" id="408170"/>
    <lineage>
        <taxon>unclassified sequences</taxon>
        <taxon>metagenomes</taxon>
        <taxon>organismal metagenomes</taxon>
    </lineage>
</organism>
<proteinExistence type="predicted"/>
<dbReference type="InterPro" id="IPR051798">
    <property type="entry name" value="Class-II_PLP-Dep_Aminotrans"/>
</dbReference>
<keyword evidence="3" id="KW-0032">Aminotransferase</keyword>
<dbReference type="InterPro" id="IPR015422">
    <property type="entry name" value="PyrdxlP-dep_Trfase_small"/>
</dbReference>
<dbReference type="PANTHER" id="PTHR43525">
    <property type="entry name" value="PROTEIN MALY"/>
    <property type="match status" value="1"/>
</dbReference>
<evidence type="ECO:0000256" key="2">
    <source>
        <dbReference type="ARBA" id="ARBA00022898"/>
    </source>
</evidence>
<dbReference type="Gene3D" id="3.40.640.10">
    <property type="entry name" value="Type I PLP-dependent aspartate aminotransferase-like (Major domain)"/>
    <property type="match status" value="1"/>
</dbReference>
<dbReference type="Gene3D" id="3.90.1150.10">
    <property type="entry name" value="Aspartate Aminotransferase, domain 1"/>
    <property type="match status" value="1"/>
</dbReference>
<gene>
    <name evidence="3" type="ORF">LEA_20531</name>
</gene>
<dbReference type="InterPro" id="IPR015424">
    <property type="entry name" value="PyrdxlP-dep_Trfase"/>
</dbReference>
<dbReference type="GO" id="GO:0008483">
    <property type="term" value="F:transaminase activity"/>
    <property type="evidence" value="ECO:0007669"/>
    <property type="project" value="UniProtKB-KW"/>
</dbReference>
<dbReference type="SUPFAM" id="SSF53383">
    <property type="entry name" value="PLP-dependent transferases"/>
    <property type="match status" value="1"/>
</dbReference>
<keyword evidence="3" id="KW-0808">Transferase</keyword>
<protein>
    <submittedName>
        <fullName evidence="3">PLP-dependent aminotransferase</fullName>
    </submittedName>
</protein>
<dbReference type="PANTHER" id="PTHR43525:SF1">
    <property type="entry name" value="PROTEIN MALY"/>
    <property type="match status" value="1"/>
</dbReference>
<evidence type="ECO:0000313" key="3">
    <source>
        <dbReference type="EMBL" id="EKC44702.1"/>
    </source>
</evidence>
<dbReference type="InterPro" id="IPR015421">
    <property type="entry name" value="PyrdxlP-dep_Trfase_major"/>
</dbReference>
<feature type="non-terminal residue" evidence="3">
    <location>
        <position position="148"/>
    </location>
</feature>
<keyword evidence="2" id="KW-0663">Pyridoxal phosphate</keyword>
<evidence type="ECO:0000256" key="1">
    <source>
        <dbReference type="ARBA" id="ARBA00001933"/>
    </source>
</evidence>
<reference evidence="3" key="1">
    <citation type="journal article" date="2013" name="Environ. Microbiol.">
        <title>Microbiota from the distal guts of lean and obese adolescents exhibit partial functional redundancy besides clear differences in community structure.</title>
        <authorList>
            <person name="Ferrer M."/>
            <person name="Ruiz A."/>
            <person name="Lanza F."/>
            <person name="Haange S.B."/>
            <person name="Oberbach A."/>
            <person name="Till H."/>
            <person name="Bargiela R."/>
            <person name="Campoy C."/>
            <person name="Segura M.T."/>
            <person name="Richter M."/>
            <person name="von Bergen M."/>
            <person name="Seifert J."/>
            <person name="Suarez A."/>
        </authorList>
    </citation>
    <scope>NUCLEOTIDE SEQUENCE</scope>
</reference>
<comment type="caution">
    <text evidence="3">The sequence shown here is derived from an EMBL/GenBank/DDBJ whole genome shotgun (WGS) entry which is preliminary data.</text>
</comment>
<name>K1R6U5_9ZZZZ</name>
<dbReference type="AlphaFoldDB" id="K1R6U5"/>
<accession>K1R6U5</accession>
<sequence>MLVAEKEMKTAKEHVAMKYDFTSIMNRHGKDAIAVDSIGQMNGFAPEAPKPGFDVIPMWVADMNFPTVPTIQQAIIERAQHPAFGYFSATDEYYDSIIRWHQTRNGVTGLTKECIGYENGVLGGVISALTSFAAPGDAVLLHSPTYIG</sequence>
<dbReference type="EMBL" id="AJWY01014110">
    <property type="protein sequence ID" value="EKC44702.1"/>
    <property type="molecule type" value="Genomic_DNA"/>
</dbReference>